<dbReference type="InterPro" id="IPR011990">
    <property type="entry name" value="TPR-like_helical_dom_sf"/>
</dbReference>
<name>A0A0S2SKV1_9GAMM</name>
<reference evidence="3" key="1">
    <citation type="submission" date="2015-10" db="EMBL/GenBank/DDBJ databases">
        <title>Complete Genome Sequence of Aeromonas schubertii strain WL1483.</title>
        <authorList>
            <person name="Liu L."/>
        </authorList>
    </citation>
    <scope>NUCLEOTIDE SEQUENCE [LARGE SCALE GENOMIC DNA]</scope>
    <source>
        <strain evidence="3">WL1483</strain>
    </source>
</reference>
<dbReference type="AlphaFoldDB" id="A0A0S2SKV1"/>
<reference evidence="2 3" key="2">
    <citation type="journal article" date="2016" name="Genome Announc.">
        <title>Complete Genome Sequence of the Highly Virulent Aeromonas schubertii Strain WL1483, Isolated from Diseased Snakehead Fish (Channa argus) in China.</title>
        <authorList>
            <person name="Liu L."/>
            <person name="Li N."/>
            <person name="Zhang D."/>
            <person name="Fu X."/>
            <person name="Shi C."/>
            <person name="Lin Q."/>
            <person name="Hao G."/>
        </authorList>
    </citation>
    <scope>NUCLEOTIDE SEQUENCE [LARGE SCALE GENOMIC DNA]</scope>
    <source>
        <strain evidence="2 3">WL1483</strain>
    </source>
</reference>
<feature type="domain" description="Tetratrico peptide repeat group 5" evidence="1">
    <location>
        <begin position="40"/>
        <end position="156"/>
    </location>
</feature>
<dbReference type="Proteomes" id="UP000058114">
    <property type="component" value="Chromosome"/>
</dbReference>
<evidence type="ECO:0000313" key="3">
    <source>
        <dbReference type="Proteomes" id="UP000058114"/>
    </source>
</evidence>
<gene>
    <name evidence="2" type="ORF">WL1483_2933</name>
</gene>
<dbReference type="PATRIC" id="fig|652.5.peg.2492"/>
<organism evidence="2 3">
    <name type="scientific">Aeromonas schubertii</name>
    <dbReference type="NCBI Taxonomy" id="652"/>
    <lineage>
        <taxon>Bacteria</taxon>
        <taxon>Pseudomonadati</taxon>
        <taxon>Pseudomonadota</taxon>
        <taxon>Gammaproteobacteria</taxon>
        <taxon>Aeromonadales</taxon>
        <taxon>Aeromonadaceae</taxon>
        <taxon>Aeromonas</taxon>
    </lineage>
</organism>
<dbReference type="RefSeq" id="WP_060586477.1">
    <property type="nucleotide sequence ID" value="NZ_CP013067.1"/>
</dbReference>
<dbReference type="Gene3D" id="1.25.40.10">
    <property type="entry name" value="Tetratricopeptide repeat domain"/>
    <property type="match status" value="1"/>
</dbReference>
<proteinExistence type="predicted"/>
<accession>A0A0S2SKV1</accession>
<protein>
    <recommendedName>
        <fullName evidence="1">Tetratrico peptide repeat group 5 domain-containing protein</fullName>
    </recommendedName>
</protein>
<evidence type="ECO:0000313" key="2">
    <source>
        <dbReference type="EMBL" id="ALP42352.1"/>
    </source>
</evidence>
<evidence type="ECO:0000259" key="1">
    <source>
        <dbReference type="Pfam" id="PF12688"/>
    </source>
</evidence>
<dbReference type="Pfam" id="PF12688">
    <property type="entry name" value="TPR_5"/>
    <property type="match status" value="1"/>
</dbReference>
<dbReference type="EMBL" id="CP013067">
    <property type="protein sequence ID" value="ALP42352.1"/>
    <property type="molecule type" value="Genomic_DNA"/>
</dbReference>
<sequence>MTHTIDEAITLRKEGRYEESKALLTPLLDKPELAARAHLHIAWSFDNQGAEQEAVPHYQGALAGTLAPDERLDALLGLASTLRTLGHYTEALGYFEQTRREFPEAQEIAPFYAMCLYNLGQHKEAVALLLRLLVSTTNDETIRAYRRAIELYADDLDRTW</sequence>
<dbReference type="SUPFAM" id="SSF48452">
    <property type="entry name" value="TPR-like"/>
    <property type="match status" value="1"/>
</dbReference>
<dbReference type="KEGG" id="asr:WL1483_2933"/>
<dbReference type="InterPro" id="IPR041656">
    <property type="entry name" value="TPR_5"/>
</dbReference>